<dbReference type="AlphaFoldDB" id="A0AAC9JEQ0"/>
<proteinExistence type="predicted"/>
<keyword evidence="1" id="KW-0812">Transmembrane</keyword>
<reference evidence="2 3" key="1">
    <citation type="submission" date="2016-11" db="EMBL/GenBank/DDBJ databases">
        <title>Networking in microbes: conjugative elements and plasmids in the genus Alteromonas.</title>
        <authorList>
            <person name="Lopez-Perez M."/>
            <person name="Ramon-Marco N."/>
            <person name="Rodriguez-Valera F."/>
        </authorList>
    </citation>
    <scope>NUCLEOTIDE SEQUENCE [LARGE SCALE GENOMIC DNA]</scope>
    <source>
        <strain evidence="2 3">CP48</strain>
        <plasmid evidence="3">pamcp48-600</plasmid>
    </source>
</reference>
<keyword evidence="1" id="KW-1133">Transmembrane helix</keyword>
<dbReference type="EMBL" id="CP018025">
    <property type="protein sequence ID" value="APD91941.1"/>
    <property type="molecule type" value="Genomic_DNA"/>
</dbReference>
<evidence type="ECO:0000313" key="3">
    <source>
        <dbReference type="Proteomes" id="UP000182101"/>
    </source>
</evidence>
<evidence type="ECO:0000256" key="1">
    <source>
        <dbReference type="SAM" id="Phobius"/>
    </source>
</evidence>
<feature type="transmembrane region" description="Helical" evidence="1">
    <location>
        <begin position="33"/>
        <end position="51"/>
    </location>
</feature>
<dbReference type="Proteomes" id="UP000182101">
    <property type="component" value="Plasmid pAMCP48-600"/>
</dbReference>
<dbReference type="RefSeq" id="WP_071960551.1">
    <property type="nucleotide sequence ID" value="NZ_CP018025.1"/>
</dbReference>
<sequence length="102" mass="11069">MSNEIDEEVTIKRAVAIASQKSFVLGNSGNNGIGIPVTFVGPLFWACILTFNFTKLALILLPVTLAIEALVGFGMRFRDGIAGIMKNIAYSVFSTQRKCVKN</sequence>
<organism evidence="2 3">
    <name type="scientific">Alteromonas mediterranea</name>
    <dbReference type="NCBI Taxonomy" id="314275"/>
    <lineage>
        <taxon>Bacteria</taxon>
        <taxon>Pseudomonadati</taxon>
        <taxon>Pseudomonadota</taxon>
        <taxon>Gammaproteobacteria</taxon>
        <taxon>Alteromonadales</taxon>
        <taxon>Alteromonadaceae</taxon>
        <taxon>Alteromonas/Salinimonas group</taxon>
        <taxon>Alteromonas</taxon>
    </lineage>
</organism>
<protein>
    <submittedName>
        <fullName evidence="2">Uncharacterized protein</fullName>
    </submittedName>
</protein>
<feature type="transmembrane region" description="Helical" evidence="1">
    <location>
        <begin position="57"/>
        <end position="77"/>
    </location>
</feature>
<name>A0AAC9JEQ0_9ALTE</name>
<keyword evidence="2" id="KW-0614">Plasmid</keyword>
<evidence type="ECO:0000313" key="2">
    <source>
        <dbReference type="EMBL" id="APD91941.1"/>
    </source>
</evidence>
<keyword evidence="1" id="KW-0472">Membrane</keyword>
<geneLocation type="plasmid" evidence="3">
    <name>pamcp48-600</name>
</geneLocation>
<gene>
    <name evidence="2" type="ORF">BM524_18650</name>
</gene>
<accession>A0AAC9JEQ0</accession>